<dbReference type="Gene3D" id="1.10.260.40">
    <property type="entry name" value="lambda repressor-like DNA-binding domains"/>
    <property type="match status" value="1"/>
</dbReference>
<gene>
    <name evidence="3" type="ORF">N5I07_09590</name>
    <name evidence="2" type="ORF">N5I20_00375</name>
</gene>
<dbReference type="Proteomes" id="UP001161704">
    <property type="component" value="Unassembled WGS sequence"/>
</dbReference>
<evidence type="ECO:0000313" key="4">
    <source>
        <dbReference type="Proteomes" id="UP001160758"/>
    </source>
</evidence>
<name>A0A443XS28_AERCA</name>
<evidence type="ECO:0000259" key="1">
    <source>
        <dbReference type="PROSITE" id="PS50943"/>
    </source>
</evidence>
<dbReference type="RefSeq" id="WP_042047491.1">
    <property type="nucleotide sequence ID" value="NZ_CAWOMG010000206.1"/>
</dbReference>
<feature type="domain" description="HTH cro/C1-type" evidence="1">
    <location>
        <begin position="5"/>
        <end position="59"/>
    </location>
</feature>
<evidence type="ECO:0000313" key="2">
    <source>
        <dbReference type="EMBL" id="MDH1503514.1"/>
    </source>
</evidence>
<dbReference type="EMBL" id="JAOCFT010000001">
    <property type="protein sequence ID" value="MDH1897816.1"/>
    <property type="molecule type" value="Genomic_DNA"/>
</dbReference>
<dbReference type="Pfam" id="PF01381">
    <property type="entry name" value="HTH_3"/>
    <property type="match status" value="1"/>
</dbReference>
<dbReference type="InterPro" id="IPR001387">
    <property type="entry name" value="Cro/C1-type_HTH"/>
</dbReference>
<reference evidence="3" key="1">
    <citation type="submission" date="2022-09" db="EMBL/GenBank/DDBJ databases">
        <title>Intensive care unit water sources are persistently colonized with multi-drug resistant bacteria and are the site of extensive horizontal gene transfer of antibiotic resistance genes.</title>
        <authorList>
            <person name="Diorio-Toth L."/>
        </authorList>
    </citation>
    <scope>NUCLEOTIDE SEQUENCE</scope>
    <source>
        <strain evidence="2">GD03710</strain>
        <strain evidence="3">GD03796</strain>
    </source>
</reference>
<accession>A0A443XS28</accession>
<dbReference type="SMART" id="SM00530">
    <property type="entry name" value="HTH_XRE"/>
    <property type="match status" value="1"/>
</dbReference>
<sequence length="68" mass="7935">MLTPLRRLREQQKVTINELSQAVGIDVGNLSRIERGLQRASLERAQRIADFFSKKISVMEIIYPEHRQ</sequence>
<proteinExistence type="predicted"/>
<protein>
    <submittedName>
        <fullName evidence="3">Helix-turn-helix transcriptional regulator</fullName>
    </submittedName>
</protein>
<dbReference type="Proteomes" id="UP001160758">
    <property type="component" value="Unassembled WGS sequence"/>
</dbReference>
<dbReference type="SUPFAM" id="SSF47413">
    <property type="entry name" value="lambda repressor-like DNA-binding domains"/>
    <property type="match status" value="1"/>
</dbReference>
<dbReference type="CDD" id="cd00093">
    <property type="entry name" value="HTH_XRE"/>
    <property type="match status" value="1"/>
</dbReference>
<dbReference type="AlphaFoldDB" id="A0A443XS28"/>
<comment type="caution">
    <text evidence="3">The sequence shown here is derived from an EMBL/GenBank/DDBJ whole genome shotgun (WGS) entry which is preliminary data.</text>
</comment>
<organism evidence="3 4">
    <name type="scientific">Aeromonas caviae</name>
    <name type="common">Aeromonas punctata</name>
    <dbReference type="NCBI Taxonomy" id="648"/>
    <lineage>
        <taxon>Bacteria</taxon>
        <taxon>Pseudomonadati</taxon>
        <taxon>Pseudomonadota</taxon>
        <taxon>Gammaproteobacteria</taxon>
        <taxon>Aeromonadales</taxon>
        <taxon>Aeromonadaceae</taxon>
        <taxon>Aeromonas</taxon>
    </lineage>
</organism>
<dbReference type="EMBL" id="JAOCIZ010000001">
    <property type="protein sequence ID" value="MDH1503514.1"/>
    <property type="molecule type" value="Genomic_DNA"/>
</dbReference>
<dbReference type="PROSITE" id="PS50943">
    <property type="entry name" value="HTH_CROC1"/>
    <property type="match status" value="1"/>
</dbReference>
<dbReference type="GO" id="GO:0003677">
    <property type="term" value="F:DNA binding"/>
    <property type="evidence" value="ECO:0007669"/>
    <property type="project" value="InterPro"/>
</dbReference>
<evidence type="ECO:0000313" key="3">
    <source>
        <dbReference type="EMBL" id="MDH1897816.1"/>
    </source>
</evidence>
<dbReference type="InterPro" id="IPR010982">
    <property type="entry name" value="Lambda_DNA-bd_dom_sf"/>
</dbReference>